<dbReference type="PANTHER" id="PTHR31051:SF1">
    <property type="entry name" value="PROTEASOME ASSEMBLY CHAPERONE 3"/>
    <property type="match status" value="1"/>
</dbReference>
<organism evidence="1 2">
    <name type="scientific">Ceratitis capitata</name>
    <name type="common">Mediterranean fruit fly</name>
    <name type="synonym">Tephritis capitata</name>
    <dbReference type="NCBI Taxonomy" id="7213"/>
    <lineage>
        <taxon>Eukaryota</taxon>
        <taxon>Metazoa</taxon>
        <taxon>Ecdysozoa</taxon>
        <taxon>Arthropoda</taxon>
        <taxon>Hexapoda</taxon>
        <taxon>Insecta</taxon>
        <taxon>Pterygota</taxon>
        <taxon>Neoptera</taxon>
        <taxon>Endopterygota</taxon>
        <taxon>Diptera</taxon>
        <taxon>Brachycera</taxon>
        <taxon>Muscomorpha</taxon>
        <taxon>Tephritoidea</taxon>
        <taxon>Tephritidae</taxon>
        <taxon>Ceratitis</taxon>
        <taxon>Ceratitis</taxon>
    </lineage>
</organism>
<keyword evidence="2" id="KW-1185">Reference proteome</keyword>
<dbReference type="Gene3D" id="3.30.230.90">
    <property type="match status" value="1"/>
</dbReference>
<accession>A0A811UIW6</accession>
<evidence type="ECO:0000313" key="2">
    <source>
        <dbReference type="Proteomes" id="UP000606786"/>
    </source>
</evidence>
<dbReference type="OrthoDB" id="5839at2759"/>
<dbReference type="Pfam" id="PF10178">
    <property type="entry name" value="PAC3"/>
    <property type="match status" value="1"/>
</dbReference>
<dbReference type="GO" id="GO:0043248">
    <property type="term" value="P:proteasome assembly"/>
    <property type="evidence" value="ECO:0007669"/>
    <property type="project" value="InterPro"/>
</dbReference>
<proteinExistence type="predicted"/>
<dbReference type="InterPro" id="IPR018788">
    <property type="entry name" value="Proteasome_assmbl_chp_3"/>
</dbReference>
<dbReference type="EMBL" id="CAJHJT010000012">
    <property type="protein sequence ID" value="CAD6998949.1"/>
    <property type="molecule type" value="Genomic_DNA"/>
</dbReference>
<sequence>MEEIIIPSEQKIGFQLQFNCKVGEHVTKFVVHRFTNKYMVLITQYGALPNLYMVQFDAKDERADRIAPVNLSEFHTSVPVTMKCLLGVDKVEVRAGIQFLINRTQLSRSPIEIIFCLGLRDMNGDILKAIANILDQKL</sequence>
<dbReference type="InterPro" id="IPR053720">
    <property type="entry name" value="Psm_Assembly_Chaperone"/>
</dbReference>
<protein>
    <submittedName>
        <fullName evidence="1">(Mediterranean fruit fly) hypothetical protein</fullName>
    </submittedName>
</protein>
<dbReference type="PANTHER" id="PTHR31051">
    <property type="entry name" value="PROTEASOME ASSEMBLY CHAPERONE 3"/>
    <property type="match status" value="1"/>
</dbReference>
<reference evidence="1" key="1">
    <citation type="submission" date="2020-11" db="EMBL/GenBank/DDBJ databases">
        <authorList>
            <person name="Whitehead M."/>
        </authorList>
    </citation>
    <scope>NUCLEOTIDE SEQUENCE</scope>
    <source>
        <strain evidence="1">EGII</strain>
    </source>
</reference>
<gene>
    <name evidence="1" type="ORF">CCAP1982_LOCUS7496</name>
</gene>
<evidence type="ECO:0000313" key="1">
    <source>
        <dbReference type="EMBL" id="CAD6998949.1"/>
    </source>
</evidence>
<name>A0A811UIW6_CERCA</name>
<comment type="caution">
    <text evidence="1">The sequence shown here is derived from an EMBL/GenBank/DDBJ whole genome shotgun (WGS) entry which is preliminary data.</text>
</comment>
<dbReference type="AlphaFoldDB" id="A0A811UIW6"/>
<dbReference type="Proteomes" id="UP000606786">
    <property type="component" value="Unassembled WGS sequence"/>
</dbReference>